<evidence type="ECO:0000313" key="3">
    <source>
        <dbReference type="Proteomes" id="UP000215002"/>
    </source>
</evidence>
<organism evidence="2 3">
    <name type="scientific">Mucilaginibacter xinganensis</name>
    <dbReference type="NCBI Taxonomy" id="1234841"/>
    <lineage>
        <taxon>Bacteria</taxon>
        <taxon>Pseudomonadati</taxon>
        <taxon>Bacteroidota</taxon>
        <taxon>Sphingobacteriia</taxon>
        <taxon>Sphingobacteriales</taxon>
        <taxon>Sphingobacteriaceae</taxon>
        <taxon>Mucilaginibacter</taxon>
    </lineage>
</organism>
<accession>A0A223P3M0</accession>
<dbReference type="InterPro" id="IPR011042">
    <property type="entry name" value="6-blade_b-propeller_TolB-like"/>
</dbReference>
<dbReference type="InterPro" id="IPR011041">
    <property type="entry name" value="Quinoprot_gluc/sorb_DH_b-prop"/>
</dbReference>
<reference evidence="2 3" key="1">
    <citation type="submission" date="2017-08" db="EMBL/GenBank/DDBJ databases">
        <title>Complete genome sequence of Mucilaginibacter sp. strain BJC16-A31.</title>
        <authorList>
            <consortium name="Henan University of Science and Technology"/>
            <person name="You X."/>
        </authorList>
    </citation>
    <scope>NUCLEOTIDE SEQUENCE [LARGE SCALE GENOMIC DNA]</scope>
    <source>
        <strain evidence="2 3">BJC16-A31</strain>
    </source>
</reference>
<evidence type="ECO:0000313" key="2">
    <source>
        <dbReference type="EMBL" id="ASU36448.1"/>
    </source>
</evidence>
<evidence type="ECO:0000259" key="1">
    <source>
        <dbReference type="Pfam" id="PF23500"/>
    </source>
</evidence>
<protein>
    <submittedName>
        <fullName evidence="2">L-sorbosone dehydrogenase</fullName>
    </submittedName>
</protein>
<dbReference type="Gene3D" id="2.120.10.30">
    <property type="entry name" value="TolB, C-terminal domain"/>
    <property type="match status" value="1"/>
</dbReference>
<feature type="domain" description="DUF7133" evidence="1">
    <location>
        <begin position="96"/>
        <end position="453"/>
    </location>
</feature>
<dbReference type="InterPro" id="IPR055557">
    <property type="entry name" value="DUF7133"/>
</dbReference>
<dbReference type="AlphaFoldDB" id="A0A223P3M0"/>
<keyword evidence="3" id="KW-1185">Reference proteome</keyword>
<name>A0A223P3M0_9SPHI</name>
<gene>
    <name evidence="2" type="ORF">MuYL_4563</name>
</gene>
<sequence>MIQKAVFFPSKNKKIASGFKFKLFSYMMRYRNALFTITTGVIITGCSLKRPDPAKADAVTTPSGQPVKLAAPYQTKSTRNFCEVIGWPKGKLPIAPAGFKVNLYADGLDNPRNIYVTPNGDILVSEANTEISGIKRVGANIIGASASQNYNKSANRVTLLRDTNGDGIADIKKIFLSGLNKPYGMLILNGWFYVANTDALWRYPYKAGQTGITGRGQKILNLPAGGYNNHWTRNLRANKDGSKIYISVGSGTNDAEHGMEVEARRADILEIDPDGKHEQIYAAGLRNPAGLDFEPATNVLFTAVNERDDLGDNLVPDYLTSVKENGFYGWPFAYFGKHEDPDHIGERPDLVRKSITPDLALGSHTASLGLAFYTGNKFPAKYHGGAFIGQHGSWNSSKLVGYKVVFAPFINGKPNGALEDFLTGFVADEAKGKVYGRPVGVAVLPDGTILVADDTSNRIWRVSAL</sequence>
<dbReference type="PANTHER" id="PTHR33546">
    <property type="entry name" value="LARGE, MULTIFUNCTIONAL SECRETED PROTEIN-RELATED"/>
    <property type="match status" value="1"/>
</dbReference>
<dbReference type="Proteomes" id="UP000215002">
    <property type="component" value="Chromosome"/>
</dbReference>
<dbReference type="KEGG" id="muc:MuYL_4563"/>
<dbReference type="Pfam" id="PF23500">
    <property type="entry name" value="DUF7133"/>
    <property type="match status" value="1"/>
</dbReference>
<dbReference type="PANTHER" id="PTHR33546:SF1">
    <property type="entry name" value="LARGE, MULTIFUNCTIONAL SECRETED PROTEIN"/>
    <property type="match status" value="1"/>
</dbReference>
<proteinExistence type="predicted"/>
<dbReference type="EMBL" id="CP022743">
    <property type="protein sequence ID" value="ASU36448.1"/>
    <property type="molecule type" value="Genomic_DNA"/>
</dbReference>
<dbReference type="SUPFAM" id="SSF50952">
    <property type="entry name" value="Soluble quinoprotein glucose dehydrogenase"/>
    <property type="match status" value="1"/>
</dbReference>